<reference evidence="9" key="2">
    <citation type="journal article" date="2017" name="J. Anim. Genet.">
        <title>Multiple reference genome sequences of hot pepper reveal the massive evolution of plant disease resistance genes by retroduplication.</title>
        <authorList>
            <person name="Kim S."/>
            <person name="Park J."/>
            <person name="Yeom S.-I."/>
            <person name="Kim Y.-M."/>
            <person name="Seo E."/>
            <person name="Kim K.-T."/>
            <person name="Kim M.-S."/>
            <person name="Lee J.M."/>
            <person name="Cheong K."/>
            <person name="Shin H.-S."/>
            <person name="Kim S.-B."/>
            <person name="Han K."/>
            <person name="Lee J."/>
            <person name="Park M."/>
            <person name="Lee H.-A."/>
            <person name="Lee H.-Y."/>
            <person name="Lee Y."/>
            <person name="Oh S."/>
            <person name="Lee J.H."/>
            <person name="Choi E."/>
            <person name="Choi E."/>
            <person name="Lee S.E."/>
            <person name="Jeon J."/>
            <person name="Kim H."/>
            <person name="Choi G."/>
            <person name="Song H."/>
            <person name="Lee J."/>
            <person name="Lee S.-C."/>
            <person name="Kwon J.-K."/>
            <person name="Lee H.-Y."/>
            <person name="Koo N."/>
            <person name="Hong Y."/>
            <person name="Kim R.W."/>
            <person name="Kang W.-H."/>
            <person name="Huh J.H."/>
            <person name="Kang B.-C."/>
            <person name="Yang T.-J."/>
            <person name="Lee Y.-H."/>
            <person name="Bennetzen J.L."/>
            <person name="Choi D."/>
        </authorList>
    </citation>
    <scope>NUCLEOTIDE SEQUENCE [LARGE SCALE GENOMIC DNA]</scope>
    <source>
        <strain evidence="9">cv. PBC81</strain>
    </source>
</reference>
<gene>
    <name evidence="8" type="ORF">CQW23_01412</name>
</gene>
<keyword evidence="6" id="KW-0539">Nucleus</keyword>
<sequence length="400" mass="44504">MVYGQVEAFFESQELHEIVGDMGEASAGSSYPVPFIIPDDPPYSSPTWVSKARPTNVKLAGAREGLSSISSKKDMMLVFLTIVTRMRRGIDIQASSGKSMISWKAVMAHEPNEGLDLIRNSKLPDPIVEMLDSVGMSFETVNMVIYRLIGKGIMDRRQLTLKGKQPESPSVQCLSVANDQIQQPESPSEQCLSVDNNQTLDTANGTESSNKCNTTSSFLPTDKKILLGIRRQKNGRYGDVITNKGNLLGIRRQKNERYGVVIIDKIRNKQIWLGTFNTVEEASQAYFYKKFEFEKLSQQGNKENKAKENLDQIQQPELPIIQCLSVAIDPTLDTTSVTRINFHEKTDFLKVHKNSMSGKENESSKETPCLMASVHGTKSSVECNASTNCSPKGKINLIRV</sequence>
<comment type="subcellular location">
    <subcellularLocation>
        <location evidence="1">Nucleus</location>
    </subcellularLocation>
</comment>
<dbReference type="GO" id="GO:0005634">
    <property type="term" value="C:nucleus"/>
    <property type="evidence" value="ECO:0007669"/>
    <property type="project" value="UniProtKB-SubCell"/>
</dbReference>
<dbReference type="Proteomes" id="UP000224567">
    <property type="component" value="Unassembled WGS sequence"/>
</dbReference>
<accession>A0A2G2XNM0</accession>
<organism evidence="8 9">
    <name type="scientific">Capsicum baccatum</name>
    <name type="common">Peruvian pepper</name>
    <dbReference type="NCBI Taxonomy" id="33114"/>
    <lineage>
        <taxon>Eukaryota</taxon>
        <taxon>Viridiplantae</taxon>
        <taxon>Streptophyta</taxon>
        <taxon>Embryophyta</taxon>
        <taxon>Tracheophyta</taxon>
        <taxon>Spermatophyta</taxon>
        <taxon>Magnoliopsida</taxon>
        <taxon>eudicotyledons</taxon>
        <taxon>Gunneridae</taxon>
        <taxon>Pentapetalae</taxon>
        <taxon>asterids</taxon>
        <taxon>lamiids</taxon>
        <taxon>Solanales</taxon>
        <taxon>Solanaceae</taxon>
        <taxon>Solanoideae</taxon>
        <taxon>Capsiceae</taxon>
        <taxon>Capsicum</taxon>
    </lineage>
</organism>
<dbReference type="InterPro" id="IPR036955">
    <property type="entry name" value="AP2/ERF_dom_sf"/>
</dbReference>
<evidence type="ECO:0000259" key="7">
    <source>
        <dbReference type="PROSITE" id="PS51032"/>
    </source>
</evidence>
<keyword evidence="5" id="KW-0804">Transcription</keyword>
<feature type="domain" description="AP2/ERF" evidence="7">
    <location>
        <begin position="225"/>
        <end position="303"/>
    </location>
</feature>
<dbReference type="AlphaFoldDB" id="A0A2G2XNM0"/>
<keyword evidence="4" id="KW-0238">DNA-binding</keyword>
<evidence type="ECO:0000256" key="5">
    <source>
        <dbReference type="ARBA" id="ARBA00023163"/>
    </source>
</evidence>
<keyword evidence="2" id="KW-0936">Ethylene signaling pathway</keyword>
<dbReference type="GO" id="GO:0003677">
    <property type="term" value="F:DNA binding"/>
    <property type="evidence" value="ECO:0007669"/>
    <property type="project" value="UniProtKB-KW"/>
</dbReference>
<dbReference type="GO" id="GO:0003700">
    <property type="term" value="F:DNA-binding transcription factor activity"/>
    <property type="evidence" value="ECO:0007669"/>
    <property type="project" value="InterPro"/>
</dbReference>
<reference evidence="8 9" key="1">
    <citation type="journal article" date="2017" name="Genome Biol.">
        <title>New reference genome sequences of hot pepper reveal the massive evolution of plant disease-resistance genes by retroduplication.</title>
        <authorList>
            <person name="Kim S."/>
            <person name="Park J."/>
            <person name="Yeom S.I."/>
            <person name="Kim Y.M."/>
            <person name="Seo E."/>
            <person name="Kim K.T."/>
            <person name="Kim M.S."/>
            <person name="Lee J.M."/>
            <person name="Cheong K."/>
            <person name="Shin H.S."/>
            <person name="Kim S.B."/>
            <person name="Han K."/>
            <person name="Lee J."/>
            <person name="Park M."/>
            <person name="Lee H.A."/>
            <person name="Lee H.Y."/>
            <person name="Lee Y."/>
            <person name="Oh S."/>
            <person name="Lee J.H."/>
            <person name="Choi E."/>
            <person name="Choi E."/>
            <person name="Lee S.E."/>
            <person name="Jeon J."/>
            <person name="Kim H."/>
            <person name="Choi G."/>
            <person name="Song H."/>
            <person name="Lee J."/>
            <person name="Lee S.C."/>
            <person name="Kwon J.K."/>
            <person name="Lee H.Y."/>
            <person name="Koo N."/>
            <person name="Hong Y."/>
            <person name="Kim R.W."/>
            <person name="Kang W.H."/>
            <person name="Huh J.H."/>
            <person name="Kang B.C."/>
            <person name="Yang T.J."/>
            <person name="Lee Y.H."/>
            <person name="Bennetzen J.L."/>
            <person name="Choi D."/>
        </authorList>
    </citation>
    <scope>NUCLEOTIDE SEQUENCE [LARGE SCALE GENOMIC DNA]</scope>
    <source>
        <strain evidence="9">cv. PBC81</strain>
    </source>
</reference>
<dbReference type="InterPro" id="IPR016177">
    <property type="entry name" value="DNA-bd_dom_sf"/>
</dbReference>
<dbReference type="EMBL" id="MLFT02000001">
    <property type="protein sequence ID" value="PHT59049.1"/>
    <property type="molecule type" value="Genomic_DNA"/>
</dbReference>
<evidence type="ECO:0000256" key="3">
    <source>
        <dbReference type="ARBA" id="ARBA00023015"/>
    </source>
</evidence>
<comment type="caution">
    <text evidence="8">The sequence shown here is derived from an EMBL/GenBank/DDBJ whole genome shotgun (WGS) entry which is preliminary data.</text>
</comment>
<dbReference type="PANTHER" id="PTHR31677:SF142">
    <property type="entry name" value="AP2_ERF DOMAIN-CONTAINING PROTEIN"/>
    <property type="match status" value="1"/>
</dbReference>
<dbReference type="SMART" id="SM00380">
    <property type="entry name" value="AP2"/>
    <property type="match status" value="1"/>
</dbReference>
<dbReference type="PANTHER" id="PTHR31677">
    <property type="entry name" value="AP2 DOMAIN CLASS TRANSCRIPTION FACTOR"/>
    <property type="match status" value="1"/>
</dbReference>
<dbReference type="Gene3D" id="3.30.730.10">
    <property type="entry name" value="AP2/ERF domain"/>
    <property type="match status" value="1"/>
</dbReference>
<name>A0A2G2XNM0_CAPBA</name>
<dbReference type="InterPro" id="IPR001471">
    <property type="entry name" value="AP2/ERF_dom"/>
</dbReference>
<evidence type="ECO:0000256" key="1">
    <source>
        <dbReference type="ARBA" id="ARBA00004123"/>
    </source>
</evidence>
<evidence type="ECO:0000256" key="6">
    <source>
        <dbReference type="ARBA" id="ARBA00023242"/>
    </source>
</evidence>
<protein>
    <recommendedName>
        <fullName evidence="7">AP2/ERF domain-containing protein</fullName>
    </recommendedName>
</protein>
<keyword evidence="3" id="KW-0805">Transcription regulation</keyword>
<dbReference type="GO" id="GO:0009873">
    <property type="term" value="P:ethylene-activated signaling pathway"/>
    <property type="evidence" value="ECO:0007669"/>
    <property type="project" value="UniProtKB-KW"/>
</dbReference>
<evidence type="ECO:0000313" key="8">
    <source>
        <dbReference type="EMBL" id="PHT59049.1"/>
    </source>
</evidence>
<evidence type="ECO:0000256" key="4">
    <source>
        <dbReference type="ARBA" id="ARBA00023125"/>
    </source>
</evidence>
<dbReference type="PROSITE" id="PS51032">
    <property type="entry name" value="AP2_ERF"/>
    <property type="match status" value="1"/>
</dbReference>
<evidence type="ECO:0000313" key="9">
    <source>
        <dbReference type="Proteomes" id="UP000224567"/>
    </source>
</evidence>
<evidence type="ECO:0000256" key="2">
    <source>
        <dbReference type="ARBA" id="ARBA00022745"/>
    </source>
</evidence>
<dbReference type="SUPFAM" id="SSF54171">
    <property type="entry name" value="DNA-binding domain"/>
    <property type="match status" value="1"/>
</dbReference>
<proteinExistence type="predicted"/>
<keyword evidence="9" id="KW-1185">Reference proteome</keyword>